<dbReference type="AlphaFoldDB" id="A0AAV4MCZ0"/>
<name>A0AAV4MCZ0_9ARAC</name>
<sequence length="115" mass="12891">MLVLGRYPTYFLSQRPNASIVCCPPYPCYFLMTSNRTNFNAHVQTNCGAVDVCLGRVLYKVIYSVTRPLSQLFHTLSACLQAHCSYTVVCSSYAAYHMNEEMFTLIPSAVVQSTT</sequence>
<dbReference type="Proteomes" id="UP001054837">
    <property type="component" value="Unassembled WGS sequence"/>
</dbReference>
<keyword evidence="2" id="KW-1185">Reference proteome</keyword>
<dbReference type="EMBL" id="BPLQ01000191">
    <property type="protein sequence ID" value="GIX68669.1"/>
    <property type="molecule type" value="Genomic_DNA"/>
</dbReference>
<evidence type="ECO:0000313" key="2">
    <source>
        <dbReference type="Proteomes" id="UP001054837"/>
    </source>
</evidence>
<accession>A0AAV4MCZ0</accession>
<reference evidence="1 2" key="1">
    <citation type="submission" date="2021-06" db="EMBL/GenBank/DDBJ databases">
        <title>Caerostris darwini draft genome.</title>
        <authorList>
            <person name="Kono N."/>
            <person name="Arakawa K."/>
        </authorList>
    </citation>
    <scope>NUCLEOTIDE SEQUENCE [LARGE SCALE GENOMIC DNA]</scope>
</reference>
<organism evidence="1 2">
    <name type="scientific">Caerostris darwini</name>
    <dbReference type="NCBI Taxonomy" id="1538125"/>
    <lineage>
        <taxon>Eukaryota</taxon>
        <taxon>Metazoa</taxon>
        <taxon>Ecdysozoa</taxon>
        <taxon>Arthropoda</taxon>
        <taxon>Chelicerata</taxon>
        <taxon>Arachnida</taxon>
        <taxon>Araneae</taxon>
        <taxon>Araneomorphae</taxon>
        <taxon>Entelegynae</taxon>
        <taxon>Araneoidea</taxon>
        <taxon>Araneidae</taxon>
        <taxon>Caerostris</taxon>
    </lineage>
</organism>
<evidence type="ECO:0000313" key="1">
    <source>
        <dbReference type="EMBL" id="GIX68669.1"/>
    </source>
</evidence>
<protein>
    <submittedName>
        <fullName evidence="1">Uncharacterized protein</fullName>
    </submittedName>
</protein>
<gene>
    <name evidence="1" type="ORF">CDAR_47761</name>
</gene>
<comment type="caution">
    <text evidence="1">The sequence shown here is derived from an EMBL/GenBank/DDBJ whole genome shotgun (WGS) entry which is preliminary data.</text>
</comment>
<proteinExistence type="predicted"/>